<organism evidence="2">
    <name type="scientific">metagenome</name>
    <dbReference type="NCBI Taxonomy" id="256318"/>
    <lineage>
        <taxon>unclassified sequences</taxon>
        <taxon>metagenomes</taxon>
    </lineage>
</organism>
<reference evidence="2" key="1">
    <citation type="submission" date="2015-08" db="EMBL/GenBank/DDBJ databases">
        <authorList>
            <person name="Babu N.S."/>
            <person name="Beckwith C.J."/>
            <person name="Beseler K.G."/>
            <person name="Brison A."/>
            <person name="Carone J.V."/>
            <person name="Caskin T.P."/>
            <person name="Diamond M."/>
            <person name="Durham M.E."/>
            <person name="Foxe J.M."/>
            <person name="Go M."/>
            <person name="Henderson B.A."/>
            <person name="Jones I.B."/>
            <person name="McGettigan J.A."/>
            <person name="Micheletti S.J."/>
            <person name="Nasrallah M.E."/>
            <person name="Ortiz D."/>
            <person name="Piller C.R."/>
            <person name="Privatt S.R."/>
            <person name="Schneider S.L."/>
            <person name="Sharp S."/>
            <person name="Smith T.C."/>
            <person name="Stanton J.D."/>
            <person name="Ullery H.E."/>
            <person name="Wilson R.J."/>
            <person name="Serrano M.G."/>
            <person name="Buck G."/>
            <person name="Lee V."/>
            <person name="Wang Y."/>
            <person name="Carvalho R."/>
            <person name="Voegtly L."/>
            <person name="Shi R."/>
            <person name="Duckworth R."/>
            <person name="Johnson A."/>
            <person name="Loviza R."/>
            <person name="Walstead R."/>
            <person name="Shah Z."/>
            <person name="Kiflezghi M."/>
            <person name="Wade K."/>
            <person name="Ball S.L."/>
            <person name="Bradley K.W."/>
            <person name="Asai D.J."/>
            <person name="Bowman C.A."/>
            <person name="Russell D.A."/>
            <person name="Pope W.H."/>
            <person name="Jacobs-Sera D."/>
            <person name="Hendrix R.W."/>
            <person name="Hatfull G.F."/>
        </authorList>
    </citation>
    <scope>NUCLEOTIDE SEQUENCE</scope>
</reference>
<sequence length="451" mass="45721">MLGAILVNVIRTIGDISDTLCTSSGCLGARFLLPYLVAAAAVTLVLAGSRLFGPVFVPPAVGSWLVTAPVARTALLRPRLLGTALVAVLGSAALSLTGGVLGGMAVEAVLALLASTVLLAVLTVSLGAVDQTRGGDRIRVATGVVALGVWGGLLVTALGLLPARQPTGSTPSSWWLGLIVAIVLVTVALVLGVRSLDRLRQRQITPGGALVPSLSGALAGLDLALVNDVLLAHRWRARGSVSSRRGGRSGLSALVWPELVRALRSPHQVVTVGAVVVVPYAATTAGAGRGVLVVAGLSGFLAAVPTLTGLRVLERTPGLRRNLPFGNRQVRAAALVVPGVLLLAYGLAIAPALHGSTGVPLSQTVMLGIATGLAALTAATRWMTGRPPDYSKPLVSTPAGGVPTNLYGSVVRGADVLLVTLAPMLLSPHDAAAWVSIGLSAAILAYLIARD</sequence>
<keyword evidence="1" id="KW-1133">Transmembrane helix</keyword>
<feature type="transmembrane region" description="Helical" evidence="1">
    <location>
        <begin position="269"/>
        <end position="287"/>
    </location>
</feature>
<dbReference type="AlphaFoldDB" id="A0A2P2BWK3"/>
<evidence type="ECO:0000256" key="1">
    <source>
        <dbReference type="SAM" id="Phobius"/>
    </source>
</evidence>
<feature type="transmembrane region" description="Helical" evidence="1">
    <location>
        <begin position="173"/>
        <end position="193"/>
    </location>
</feature>
<feature type="transmembrane region" description="Helical" evidence="1">
    <location>
        <begin position="293"/>
        <end position="313"/>
    </location>
</feature>
<feature type="transmembrane region" description="Helical" evidence="1">
    <location>
        <begin position="140"/>
        <end position="161"/>
    </location>
</feature>
<proteinExistence type="predicted"/>
<feature type="transmembrane region" description="Helical" evidence="1">
    <location>
        <begin position="333"/>
        <end position="353"/>
    </location>
</feature>
<name>A0A2P2BWK3_9ZZZZ</name>
<feature type="transmembrane region" description="Helical" evidence="1">
    <location>
        <begin position="431"/>
        <end position="449"/>
    </location>
</feature>
<keyword evidence="1" id="KW-0472">Membrane</keyword>
<accession>A0A2P2BWK3</accession>
<gene>
    <name evidence="2" type="ORF">NOCA2120166</name>
</gene>
<dbReference type="Pfam" id="PF19814">
    <property type="entry name" value="DUF6297"/>
    <property type="match status" value="1"/>
</dbReference>
<evidence type="ECO:0000313" key="2">
    <source>
        <dbReference type="EMBL" id="CUR54133.1"/>
    </source>
</evidence>
<dbReference type="InterPro" id="IPR046264">
    <property type="entry name" value="DUF6297"/>
</dbReference>
<protein>
    <submittedName>
        <fullName evidence="2">Uncharacterized protein</fullName>
    </submittedName>
</protein>
<feature type="transmembrane region" description="Helical" evidence="1">
    <location>
        <begin position="80"/>
        <end position="102"/>
    </location>
</feature>
<feature type="transmembrane region" description="Helical" evidence="1">
    <location>
        <begin position="108"/>
        <end position="128"/>
    </location>
</feature>
<keyword evidence="1" id="KW-0812">Transmembrane</keyword>
<dbReference type="EMBL" id="CZKA01000004">
    <property type="protein sequence ID" value="CUR54133.1"/>
    <property type="molecule type" value="Genomic_DNA"/>
</dbReference>